<dbReference type="GO" id="GO:0045664">
    <property type="term" value="P:regulation of neuron differentiation"/>
    <property type="evidence" value="ECO:0007669"/>
    <property type="project" value="TreeGrafter"/>
</dbReference>
<comment type="similarity">
    <text evidence="18">Belongs to the protein kinase superfamily. Tyr protein kinase family. Insulin receptor subfamily.</text>
</comment>
<evidence type="ECO:0000259" key="20">
    <source>
        <dbReference type="PROSITE" id="PS50011"/>
    </source>
</evidence>
<dbReference type="GO" id="GO:0042127">
    <property type="term" value="P:regulation of cell population proliferation"/>
    <property type="evidence" value="ECO:0007669"/>
    <property type="project" value="TreeGrafter"/>
</dbReference>
<evidence type="ECO:0000256" key="16">
    <source>
        <dbReference type="ARBA" id="ARBA00063150"/>
    </source>
</evidence>
<protein>
    <recommendedName>
        <fullName evidence="18">Tyrosine-protein kinase receptor</fullName>
        <ecNumber evidence="18">2.7.10.1</ecNumber>
    </recommendedName>
</protein>
<comment type="subcellular location">
    <subcellularLocation>
        <location evidence="1">Cell membrane</location>
        <topology evidence="1">Single-pass type I membrane protein</topology>
    </subcellularLocation>
</comment>
<keyword evidence="7" id="KW-0418">Kinase</keyword>
<dbReference type="GO" id="GO:0043235">
    <property type="term" value="C:receptor complex"/>
    <property type="evidence" value="ECO:0007669"/>
    <property type="project" value="TreeGrafter"/>
</dbReference>
<keyword evidence="12" id="KW-1015">Disulfide bond</keyword>
<keyword evidence="3" id="KW-0808">Transferase</keyword>
<dbReference type="InterPro" id="IPR017441">
    <property type="entry name" value="Protein_kinase_ATP_BS"/>
</dbReference>
<feature type="region of interest" description="Disordered" evidence="19">
    <location>
        <begin position="494"/>
        <end position="569"/>
    </location>
</feature>
<dbReference type="PROSITE" id="PS50011">
    <property type="entry name" value="PROTEIN_KINASE_DOM"/>
    <property type="match status" value="1"/>
</dbReference>
<comment type="subunit">
    <text evidence="16">Homodimer; homodimerizes upon binding to alkal ligands (alkal1, alkal2a or alkal2b).</text>
</comment>
<feature type="region of interest" description="Disordered" evidence="19">
    <location>
        <begin position="380"/>
        <end position="418"/>
    </location>
</feature>
<feature type="compositionally biased region" description="Pro residues" evidence="19">
    <location>
        <begin position="501"/>
        <end position="512"/>
    </location>
</feature>
<accession>A0A667YZX2</accession>
<evidence type="ECO:0000256" key="8">
    <source>
        <dbReference type="ARBA" id="ARBA00022840"/>
    </source>
</evidence>
<dbReference type="Pfam" id="PF07714">
    <property type="entry name" value="PK_Tyr_Ser-Thr"/>
    <property type="match status" value="1"/>
</dbReference>
<evidence type="ECO:0000256" key="4">
    <source>
        <dbReference type="ARBA" id="ARBA00022692"/>
    </source>
</evidence>
<evidence type="ECO:0000256" key="2">
    <source>
        <dbReference type="ARBA" id="ARBA00022475"/>
    </source>
</evidence>
<reference evidence="21" key="2">
    <citation type="submission" date="2025-08" db="UniProtKB">
        <authorList>
            <consortium name="Ensembl"/>
        </authorList>
    </citation>
    <scope>IDENTIFICATION</scope>
</reference>
<reference evidence="21" key="1">
    <citation type="submission" date="2019-06" db="EMBL/GenBank/DDBJ databases">
        <authorList>
            <consortium name="Wellcome Sanger Institute Data Sharing"/>
        </authorList>
    </citation>
    <scope>NUCLEOTIDE SEQUENCE [LARGE SCALE GENOMIC DNA]</scope>
</reference>
<dbReference type="InParanoid" id="A0A667YZX2"/>
<dbReference type="EC" id="2.7.10.1" evidence="18"/>
<evidence type="ECO:0000256" key="5">
    <source>
        <dbReference type="ARBA" id="ARBA00022729"/>
    </source>
</evidence>
<dbReference type="InterPro" id="IPR050122">
    <property type="entry name" value="RTK"/>
</dbReference>
<keyword evidence="5" id="KW-0732">Signal</keyword>
<dbReference type="InterPro" id="IPR002011">
    <property type="entry name" value="Tyr_kinase_rcpt_2_CS"/>
</dbReference>
<organism evidence="21 22">
    <name type="scientific">Myripristis murdjan</name>
    <name type="common">pinecone soldierfish</name>
    <dbReference type="NCBI Taxonomy" id="586833"/>
    <lineage>
        <taxon>Eukaryota</taxon>
        <taxon>Metazoa</taxon>
        <taxon>Chordata</taxon>
        <taxon>Craniata</taxon>
        <taxon>Vertebrata</taxon>
        <taxon>Euteleostomi</taxon>
        <taxon>Actinopterygii</taxon>
        <taxon>Neopterygii</taxon>
        <taxon>Teleostei</taxon>
        <taxon>Neoteleostei</taxon>
        <taxon>Acanthomorphata</taxon>
        <taxon>Holocentriformes</taxon>
        <taxon>Holocentridae</taxon>
        <taxon>Myripristis</taxon>
    </lineage>
</organism>
<dbReference type="PROSITE" id="PS00107">
    <property type="entry name" value="PROTEIN_KINASE_ATP"/>
    <property type="match status" value="1"/>
</dbReference>
<dbReference type="Gene3D" id="3.30.200.20">
    <property type="entry name" value="Phosphorylase Kinase, domain 1"/>
    <property type="match status" value="1"/>
</dbReference>
<dbReference type="PRINTS" id="PR00109">
    <property type="entry name" value="TYRKINASE"/>
</dbReference>
<feature type="region of interest" description="Disordered" evidence="19">
    <location>
        <begin position="435"/>
        <end position="458"/>
    </location>
</feature>
<dbReference type="InterPro" id="IPR011009">
    <property type="entry name" value="Kinase-like_dom_sf"/>
</dbReference>
<evidence type="ECO:0000256" key="10">
    <source>
        <dbReference type="ARBA" id="ARBA00023136"/>
    </source>
</evidence>
<dbReference type="Ensembl" id="ENSMMDT00005037006.1">
    <property type="protein sequence ID" value="ENSMMDP00005036220.1"/>
    <property type="gene ID" value="ENSMMDG00005016977.1"/>
</dbReference>
<sequence length="569" mass="62300">IQLELQSPDCKLSKLRASTIMTDYNPNYCFAGKTASVNDLKEVPRRNISLTRGLGHGAFGEVYEGLAVGIPGEPSPMQVAVKTLPEVCSEQDELDFLMEALIISKFSHQNIVRCIGVSLQALPRFILLELMAGGDLKSFLRETRPRLEHPSSLSMVDLLNVARDIARGCQYLEENQFIHRDIAARNCLLTCKGPGRVAKIGDFGMARDIYRASYYRKGGRAMLPVKWMPPEAFMEGIFTSKTDTWSFGVLLWEIFSLGYMPYPSRSNQEVLEFVTNGGRMDPPKNCPGPVYRIMTQSWQHQPEDRPNFSTILERIDYCLQDPDVVTMPLPIEYGPVPEEEERVPMRPDDPSAPTLLVNAQVPDGERGGEPTLLTTASTLTAKGSHVSTQPSSEGGHVNFAFSQGLPPEKEGRNGKTTSLWNPTYGSWFLQQQQRKQGGMGLCRPLLPPPPPPAAQSPLLLDSAALPPVPLYRLRRFPCGNIGYGYQEQGLPLEATHSSTSAPPPPPPPPPPGASASTSAPLQRGGAPLPAAVSMGRSGIAEDSRPLLVTMGTVQDPRLPRMEGHNATVL</sequence>
<keyword evidence="4 18" id="KW-0812">Transmembrane</keyword>
<keyword evidence="14" id="KW-0325">Glycoprotein</keyword>
<keyword evidence="9" id="KW-1133">Transmembrane helix</keyword>
<dbReference type="InterPro" id="IPR008266">
    <property type="entry name" value="Tyr_kinase_AS"/>
</dbReference>
<dbReference type="Proteomes" id="UP000472263">
    <property type="component" value="Chromosome 22"/>
</dbReference>
<dbReference type="SMART" id="SM00219">
    <property type="entry name" value="TyrKc"/>
    <property type="match status" value="1"/>
</dbReference>
<dbReference type="GO" id="GO:0007169">
    <property type="term" value="P:cell surface receptor protein tyrosine kinase signaling pathway"/>
    <property type="evidence" value="ECO:0007669"/>
    <property type="project" value="InterPro"/>
</dbReference>
<evidence type="ECO:0000256" key="11">
    <source>
        <dbReference type="ARBA" id="ARBA00023137"/>
    </source>
</evidence>
<dbReference type="GeneTree" id="ENSGT00940000159280"/>
<evidence type="ECO:0000256" key="14">
    <source>
        <dbReference type="ARBA" id="ARBA00023180"/>
    </source>
</evidence>
<evidence type="ECO:0000256" key="19">
    <source>
        <dbReference type="SAM" id="MobiDB-lite"/>
    </source>
</evidence>
<dbReference type="AlphaFoldDB" id="A0A667YZX2"/>
<feature type="compositionally biased region" description="Pro residues" evidence="19">
    <location>
        <begin position="445"/>
        <end position="454"/>
    </location>
</feature>
<reference evidence="21" key="3">
    <citation type="submission" date="2025-09" db="UniProtKB">
        <authorList>
            <consortium name="Ensembl"/>
        </authorList>
    </citation>
    <scope>IDENTIFICATION</scope>
</reference>
<dbReference type="PROSITE" id="PS00239">
    <property type="entry name" value="RECEPTOR_TYR_KIN_II"/>
    <property type="match status" value="1"/>
</dbReference>
<proteinExistence type="inferred from homology"/>
<keyword evidence="22" id="KW-1185">Reference proteome</keyword>
<feature type="domain" description="Protein kinase" evidence="20">
    <location>
        <begin position="48"/>
        <end position="324"/>
    </location>
</feature>
<dbReference type="GO" id="GO:0005886">
    <property type="term" value="C:plasma membrane"/>
    <property type="evidence" value="ECO:0007669"/>
    <property type="project" value="UniProtKB-SubCell"/>
</dbReference>
<evidence type="ECO:0000313" key="22">
    <source>
        <dbReference type="Proteomes" id="UP000472263"/>
    </source>
</evidence>
<keyword evidence="6 17" id="KW-0547">Nucleotide-binding</keyword>
<evidence type="ECO:0000256" key="13">
    <source>
        <dbReference type="ARBA" id="ARBA00023170"/>
    </source>
</evidence>
<evidence type="ECO:0000256" key="1">
    <source>
        <dbReference type="ARBA" id="ARBA00004251"/>
    </source>
</evidence>
<dbReference type="InterPro" id="IPR001245">
    <property type="entry name" value="Ser-Thr/Tyr_kinase_cat_dom"/>
</dbReference>
<evidence type="ECO:0000256" key="17">
    <source>
        <dbReference type="PROSITE-ProRule" id="PRU10141"/>
    </source>
</evidence>
<dbReference type="PROSITE" id="PS00109">
    <property type="entry name" value="PROTEIN_KINASE_TYR"/>
    <property type="match status" value="1"/>
</dbReference>
<evidence type="ECO:0000313" key="21">
    <source>
        <dbReference type="Ensembl" id="ENSMMDP00005036220.1"/>
    </source>
</evidence>
<keyword evidence="10" id="KW-0472">Membrane</keyword>
<evidence type="ECO:0000256" key="12">
    <source>
        <dbReference type="ARBA" id="ARBA00023157"/>
    </source>
</evidence>
<dbReference type="InterPro" id="IPR000719">
    <property type="entry name" value="Prot_kinase_dom"/>
</dbReference>
<evidence type="ECO:0000256" key="15">
    <source>
        <dbReference type="ARBA" id="ARBA00051243"/>
    </source>
</evidence>
<dbReference type="Gene3D" id="1.10.510.10">
    <property type="entry name" value="Transferase(Phosphotransferase) domain 1"/>
    <property type="match status" value="1"/>
</dbReference>
<dbReference type="PANTHER" id="PTHR24416">
    <property type="entry name" value="TYROSINE-PROTEIN KINASE RECEPTOR"/>
    <property type="match status" value="1"/>
</dbReference>
<dbReference type="FunFam" id="1.10.510.10:FF:000113">
    <property type="entry name" value="Tyrosine-protein kinase receptor"/>
    <property type="match status" value="1"/>
</dbReference>
<feature type="binding site" evidence="17">
    <location>
        <position position="82"/>
    </location>
    <ligand>
        <name>ATP</name>
        <dbReference type="ChEBI" id="CHEBI:30616"/>
    </ligand>
</feature>
<dbReference type="InterPro" id="IPR020635">
    <property type="entry name" value="Tyr_kinase_cat_dom"/>
</dbReference>
<dbReference type="FunFam" id="3.30.200.20:FF:000117">
    <property type="entry name" value="Tyrosine-protein kinase receptor"/>
    <property type="match status" value="1"/>
</dbReference>
<evidence type="ECO:0000256" key="18">
    <source>
        <dbReference type="RuleBase" id="RU000312"/>
    </source>
</evidence>
<evidence type="ECO:0000256" key="3">
    <source>
        <dbReference type="ARBA" id="ARBA00022679"/>
    </source>
</evidence>
<keyword evidence="2" id="KW-1003">Cell membrane</keyword>
<dbReference type="GO" id="GO:0005524">
    <property type="term" value="F:ATP binding"/>
    <property type="evidence" value="ECO:0007669"/>
    <property type="project" value="UniProtKB-UniRule"/>
</dbReference>
<name>A0A667YZX2_9TELE</name>
<dbReference type="GO" id="GO:0004714">
    <property type="term" value="F:transmembrane receptor protein tyrosine kinase activity"/>
    <property type="evidence" value="ECO:0007669"/>
    <property type="project" value="UniProtKB-EC"/>
</dbReference>
<dbReference type="PANTHER" id="PTHR24416:SF615">
    <property type="entry name" value="ALK TYROSINE KINASE RECEPTOR"/>
    <property type="match status" value="1"/>
</dbReference>
<keyword evidence="18" id="KW-0597">Phosphoprotein</keyword>
<evidence type="ECO:0000256" key="9">
    <source>
        <dbReference type="ARBA" id="ARBA00022989"/>
    </source>
</evidence>
<evidence type="ECO:0000256" key="7">
    <source>
        <dbReference type="ARBA" id="ARBA00022777"/>
    </source>
</evidence>
<keyword evidence="8 17" id="KW-0067">ATP-binding</keyword>
<dbReference type="CDD" id="cd05036">
    <property type="entry name" value="PTKc_ALK_LTK"/>
    <property type="match status" value="1"/>
</dbReference>
<keyword evidence="11" id="KW-0829">Tyrosine-protein kinase</keyword>
<keyword evidence="13 18" id="KW-0675">Receptor</keyword>
<comment type="catalytic activity">
    <reaction evidence="15 18">
        <text>L-tyrosyl-[protein] + ATP = O-phospho-L-tyrosyl-[protein] + ADP + H(+)</text>
        <dbReference type="Rhea" id="RHEA:10596"/>
        <dbReference type="Rhea" id="RHEA-COMP:10136"/>
        <dbReference type="Rhea" id="RHEA-COMP:20101"/>
        <dbReference type="ChEBI" id="CHEBI:15378"/>
        <dbReference type="ChEBI" id="CHEBI:30616"/>
        <dbReference type="ChEBI" id="CHEBI:46858"/>
        <dbReference type="ChEBI" id="CHEBI:61978"/>
        <dbReference type="ChEBI" id="CHEBI:456216"/>
        <dbReference type="EC" id="2.7.10.1"/>
    </reaction>
</comment>
<dbReference type="SUPFAM" id="SSF56112">
    <property type="entry name" value="Protein kinase-like (PK-like)"/>
    <property type="match status" value="1"/>
</dbReference>
<evidence type="ECO:0000256" key="6">
    <source>
        <dbReference type="ARBA" id="ARBA00022741"/>
    </source>
</evidence>